<dbReference type="RefSeq" id="XP_025353444.1">
    <property type="nucleotide sequence ID" value="XM_025498979.1"/>
</dbReference>
<dbReference type="OrthoDB" id="2151789at2759"/>
<dbReference type="Pfam" id="PF08031">
    <property type="entry name" value="BBE"/>
    <property type="match status" value="1"/>
</dbReference>
<dbReference type="InterPro" id="IPR016166">
    <property type="entry name" value="FAD-bd_PCMH"/>
</dbReference>
<name>A0A316V6U3_9BASI</name>
<keyword evidence="3" id="KW-0274">FAD</keyword>
<accession>A0A316V6U3</accession>
<dbReference type="PANTHER" id="PTHR42973:SF13">
    <property type="entry name" value="FAD-BINDING PCMH-TYPE DOMAIN-CONTAINING PROTEIN"/>
    <property type="match status" value="1"/>
</dbReference>
<dbReference type="GO" id="GO:0016491">
    <property type="term" value="F:oxidoreductase activity"/>
    <property type="evidence" value="ECO:0007669"/>
    <property type="project" value="UniProtKB-KW"/>
</dbReference>
<dbReference type="InterPro" id="IPR036318">
    <property type="entry name" value="FAD-bd_PCMH-like_sf"/>
</dbReference>
<gene>
    <name evidence="7" type="ORF">FA14DRAFT_161152</name>
</gene>
<dbReference type="STRING" id="1280837.A0A316V6U3"/>
<evidence type="ECO:0000256" key="2">
    <source>
        <dbReference type="ARBA" id="ARBA00022630"/>
    </source>
</evidence>
<evidence type="ECO:0000256" key="4">
    <source>
        <dbReference type="ARBA" id="ARBA00023002"/>
    </source>
</evidence>
<dbReference type="GeneID" id="37020760"/>
<dbReference type="Gene3D" id="3.40.462.20">
    <property type="match status" value="1"/>
</dbReference>
<dbReference type="Pfam" id="PF01565">
    <property type="entry name" value="FAD_binding_4"/>
    <property type="match status" value="1"/>
</dbReference>
<comment type="similarity">
    <text evidence="1">Belongs to the oxygen-dependent FAD-linked oxidoreductase family.</text>
</comment>
<dbReference type="InterPro" id="IPR050416">
    <property type="entry name" value="FAD-linked_Oxidoreductase"/>
</dbReference>
<dbReference type="AlphaFoldDB" id="A0A316V6U3"/>
<keyword evidence="4" id="KW-0560">Oxidoreductase</keyword>
<evidence type="ECO:0000313" key="8">
    <source>
        <dbReference type="Proteomes" id="UP000245771"/>
    </source>
</evidence>
<organism evidence="7 8">
    <name type="scientific">Meira miltonrushii</name>
    <dbReference type="NCBI Taxonomy" id="1280837"/>
    <lineage>
        <taxon>Eukaryota</taxon>
        <taxon>Fungi</taxon>
        <taxon>Dikarya</taxon>
        <taxon>Basidiomycota</taxon>
        <taxon>Ustilaginomycotina</taxon>
        <taxon>Exobasidiomycetes</taxon>
        <taxon>Exobasidiales</taxon>
        <taxon>Brachybasidiaceae</taxon>
        <taxon>Meira</taxon>
    </lineage>
</organism>
<dbReference type="InterPro" id="IPR012951">
    <property type="entry name" value="BBE"/>
</dbReference>
<dbReference type="Proteomes" id="UP000245771">
    <property type="component" value="Unassembled WGS sequence"/>
</dbReference>
<protein>
    <submittedName>
        <fullName evidence="7">FAD-binding domain-containing protein</fullName>
    </submittedName>
</protein>
<evidence type="ECO:0000313" key="7">
    <source>
        <dbReference type="EMBL" id="PWN33142.1"/>
    </source>
</evidence>
<evidence type="ECO:0000259" key="6">
    <source>
        <dbReference type="PROSITE" id="PS51387"/>
    </source>
</evidence>
<feature type="chain" id="PRO_5016251690" evidence="5">
    <location>
        <begin position="28"/>
        <end position="509"/>
    </location>
</feature>
<dbReference type="Gene3D" id="3.30.465.10">
    <property type="match status" value="1"/>
</dbReference>
<feature type="signal peptide" evidence="5">
    <location>
        <begin position="1"/>
        <end position="27"/>
    </location>
</feature>
<dbReference type="InterPro" id="IPR006094">
    <property type="entry name" value="Oxid_FAD_bind_N"/>
</dbReference>
<evidence type="ECO:0000256" key="1">
    <source>
        <dbReference type="ARBA" id="ARBA00005466"/>
    </source>
</evidence>
<dbReference type="GO" id="GO:0071949">
    <property type="term" value="F:FAD binding"/>
    <property type="evidence" value="ECO:0007669"/>
    <property type="project" value="InterPro"/>
</dbReference>
<sequence length="509" mass="55598">MIRTIFLALGAILAAIFTLLPSSHVFARPSEYQLTNDVKQLNKRFINQTILDACKSLQPSKNVHYILSPQYSSTLLRYIASTTQTPVCLFLPDQPQQIADAINVIGAKRIPFAVSSGRHASNKGFSTTTGIQIDMKGFQGIVLDSSKQFVDVGSGNIWDNVYQVLEGTGVNIVGGRVTGVGVGGFITGGGGYSWKTNQYGLTVDTLIKADMVLPNGTLVTASANENPDLFWAIKGGGNQFGIIYNFRLKTNPQTAQVYGGLRTYTQDQIPAIIQAVSEFSDKNTDAKAQTIPTFNTLAGIPGISLLGFYDGPDPGTSLDYFNAPATTAKAFTNGWKAQSFSDLVRSAPANATAYQRGLFHSVQLKHYSLPMLQQIANQSAFWGSRPFRSGTFISYDVEPFLADWANGINTDAAWPHGNSPIPLNIYYAWSNPLDDQFYREAALESARVLNDLANSEGQQVDQFGLYPNYAIDGSTAEQVFRQNAPRLAQLKKQFDPQNVMGLTTYFSFT</sequence>
<evidence type="ECO:0000256" key="5">
    <source>
        <dbReference type="SAM" id="SignalP"/>
    </source>
</evidence>
<keyword evidence="8" id="KW-1185">Reference proteome</keyword>
<dbReference type="PANTHER" id="PTHR42973">
    <property type="entry name" value="BINDING OXIDOREDUCTASE, PUTATIVE (AFU_ORTHOLOGUE AFUA_1G17690)-RELATED"/>
    <property type="match status" value="1"/>
</dbReference>
<feature type="domain" description="FAD-binding PCMH-type" evidence="6">
    <location>
        <begin position="82"/>
        <end position="253"/>
    </location>
</feature>
<dbReference type="InParanoid" id="A0A316V6U3"/>
<dbReference type="PROSITE" id="PS51387">
    <property type="entry name" value="FAD_PCMH"/>
    <property type="match status" value="1"/>
</dbReference>
<evidence type="ECO:0000256" key="3">
    <source>
        <dbReference type="ARBA" id="ARBA00022827"/>
    </source>
</evidence>
<proteinExistence type="inferred from homology"/>
<keyword evidence="5" id="KW-0732">Signal</keyword>
<keyword evidence="2" id="KW-0285">Flavoprotein</keyword>
<reference evidence="7 8" key="1">
    <citation type="journal article" date="2018" name="Mol. Biol. Evol.">
        <title>Broad Genomic Sampling Reveals a Smut Pathogenic Ancestry of the Fungal Clade Ustilaginomycotina.</title>
        <authorList>
            <person name="Kijpornyongpan T."/>
            <person name="Mondo S.J."/>
            <person name="Barry K."/>
            <person name="Sandor L."/>
            <person name="Lee J."/>
            <person name="Lipzen A."/>
            <person name="Pangilinan J."/>
            <person name="LaButti K."/>
            <person name="Hainaut M."/>
            <person name="Henrissat B."/>
            <person name="Grigoriev I.V."/>
            <person name="Spatafora J.W."/>
            <person name="Aime M.C."/>
        </authorList>
    </citation>
    <scope>NUCLEOTIDE SEQUENCE [LARGE SCALE GENOMIC DNA]</scope>
    <source>
        <strain evidence="7 8">MCA 3882</strain>
    </source>
</reference>
<dbReference type="SUPFAM" id="SSF56176">
    <property type="entry name" value="FAD-binding/transporter-associated domain-like"/>
    <property type="match status" value="1"/>
</dbReference>
<dbReference type="InterPro" id="IPR016169">
    <property type="entry name" value="FAD-bd_PCMH_sub2"/>
</dbReference>
<dbReference type="EMBL" id="KZ819604">
    <property type="protein sequence ID" value="PWN33142.1"/>
    <property type="molecule type" value="Genomic_DNA"/>
</dbReference>